<reference evidence="12 13" key="1">
    <citation type="submission" date="2016-10" db="EMBL/GenBank/DDBJ databases">
        <authorList>
            <person name="de Groot N.N."/>
        </authorList>
    </citation>
    <scope>NUCLEOTIDE SEQUENCE [LARGE SCALE GENOMIC DNA]</scope>
    <source>
        <strain evidence="12 13">CGMCC 1.5058</strain>
    </source>
</reference>
<dbReference type="GO" id="GO:0005524">
    <property type="term" value="F:ATP binding"/>
    <property type="evidence" value="ECO:0007669"/>
    <property type="project" value="UniProtKB-KW"/>
</dbReference>
<dbReference type="InterPro" id="IPR027417">
    <property type="entry name" value="P-loop_NTPase"/>
</dbReference>
<dbReference type="PANTHER" id="PTHR24221">
    <property type="entry name" value="ATP-BINDING CASSETTE SUB-FAMILY B"/>
    <property type="match status" value="1"/>
</dbReference>
<dbReference type="Pfam" id="PF00005">
    <property type="entry name" value="ABC_tran"/>
    <property type="match status" value="1"/>
</dbReference>
<dbReference type="InterPro" id="IPR003593">
    <property type="entry name" value="AAA+_ATPase"/>
</dbReference>
<evidence type="ECO:0000313" key="13">
    <source>
        <dbReference type="Proteomes" id="UP000183255"/>
    </source>
</evidence>
<dbReference type="Gene3D" id="1.20.1560.10">
    <property type="entry name" value="ABC transporter type 1, transmembrane domain"/>
    <property type="match status" value="1"/>
</dbReference>
<evidence type="ECO:0000256" key="2">
    <source>
        <dbReference type="ARBA" id="ARBA00022448"/>
    </source>
</evidence>
<feature type="transmembrane region" description="Helical" evidence="9">
    <location>
        <begin position="210"/>
        <end position="235"/>
    </location>
</feature>
<evidence type="ECO:0000256" key="8">
    <source>
        <dbReference type="ARBA" id="ARBA00023136"/>
    </source>
</evidence>
<dbReference type="PANTHER" id="PTHR24221:SF276">
    <property type="entry name" value="ABC TRANSPORTER, ATP-BINDING_PERMEASE PROTEIN"/>
    <property type="match status" value="1"/>
</dbReference>
<name>A0A1G8LZS5_9CLOT</name>
<keyword evidence="4 9" id="KW-0812">Transmembrane</keyword>
<dbReference type="PROSITE" id="PS00211">
    <property type="entry name" value="ABC_TRANSPORTER_1"/>
    <property type="match status" value="1"/>
</dbReference>
<dbReference type="Proteomes" id="UP000183255">
    <property type="component" value="Unassembled WGS sequence"/>
</dbReference>
<dbReference type="AlphaFoldDB" id="A0A1G8LZS5"/>
<organism evidence="12 13">
    <name type="scientific">Proteiniclasticum ruminis</name>
    <dbReference type="NCBI Taxonomy" id="398199"/>
    <lineage>
        <taxon>Bacteria</taxon>
        <taxon>Bacillati</taxon>
        <taxon>Bacillota</taxon>
        <taxon>Clostridia</taxon>
        <taxon>Eubacteriales</taxon>
        <taxon>Clostridiaceae</taxon>
        <taxon>Proteiniclasticum</taxon>
    </lineage>
</organism>
<dbReference type="Pfam" id="PF00664">
    <property type="entry name" value="ABC_membrane"/>
    <property type="match status" value="1"/>
</dbReference>
<feature type="transmembrane region" description="Helical" evidence="9">
    <location>
        <begin position="314"/>
        <end position="337"/>
    </location>
</feature>
<keyword evidence="2" id="KW-0813">Transport</keyword>
<keyword evidence="3" id="KW-1003">Cell membrane</keyword>
<evidence type="ECO:0000256" key="7">
    <source>
        <dbReference type="ARBA" id="ARBA00022989"/>
    </source>
</evidence>
<dbReference type="InterPro" id="IPR036640">
    <property type="entry name" value="ABC1_TM_sf"/>
</dbReference>
<protein>
    <submittedName>
        <fullName evidence="12">ATP-binding cassette, subfamily B</fullName>
    </submittedName>
</protein>
<feature type="transmembrane region" description="Helical" evidence="9">
    <location>
        <begin position="284"/>
        <end position="308"/>
    </location>
</feature>
<evidence type="ECO:0000256" key="5">
    <source>
        <dbReference type="ARBA" id="ARBA00022741"/>
    </source>
</evidence>
<sequence>MLKLMQFLKKYSVHILIIIALLFAQASLELSLPDYMSRIVNVGIQQGGIEKTYPEVLSGEQREILTLLMSPEDLASFEEDYTVYNGEDASLETLYPKLSAGSDYVLVEGERSEEDMSYLTPYLVMASGLQGESGESNPIAGDAFANLPEGMTPLEALKGMPEAQRAKILESVTKTLDALPKSIQDQTATQFVKGEYETLGRDIGKIQTNYVVTAGLQMVGLALLAMVVAVLVAYISSKVSAYLSRDLRLSLFKKVASFSNEEYNEFSTASLITRSTNDIQQVQIFTVMLLRMVFFAPILGIGGIIKALRTNQSMAWVIAVGVLGILILVVTMFTVALPKFKSLQKLVDKVNMVVRDSLVGLMVIRAFNTERHEEKKFEDANQNLTKTNLFISRMMSLMQPLMMLIMNALGILIVWVGSYEVDMGNMQVGDMMAYIQYTMQIMMSFLMLSMVSIILPRASVSMNRIGEVLDKDLSITDPIQPIAMEKGMKGEIEFKNVSFKYPGAEDYVLENITFTAKPGETTAFIGSTGSGKSTLVNLIPRFYDTTEGEILLNGVNIKNLMLKDLRARIAYVPQKGILFSGTAESNIKYSDATLSDEAMKKAARIAQAEDFILDKEDGYQFGIAQGGANVSGGQRQRLSIARALATDAEAIIFDDSFSALDYKTDSALRAQLKKEVNNTVLIVAQRISTIKTAEKIIVLNEGKIAGQGTHEELMRSCSVYQEIASSQMTKEELA</sequence>
<dbReference type="GO" id="GO:0016887">
    <property type="term" value="F:ATP hydrolysis activity"/>
    <property type="evidence" value="ECO:0007669"/>
    <property type="project" value="InterPro"/>
</dbReference>
<dbReference type="Gene3D" id="3.40.50.300">
    <property type="entry name" value="P-loop containing nucleotide triphosphate hydrolases"/>
    <property type="match status" value="1"/>
</dbReference>
<evidence type="ECO:0000256" key="1">
    <source>
        <dbReference type="ARBA" id="ARBA00004651"/>
    </source>
</evidence>
<dbReference type="InterPro" id="IPR017871">
    <property type="entry name" value="ABC_transporter-like_CS"/>
</dbReference>
<keyword evidence="5" id="KW-0547">Nucleotide-binding</keyword>
<dbReference type="GO" id="GO:0140359">
    <property type="term" value="F:ABC-type transporter activity"/>
    <property type="evidence" value="ECO:0007669"/>
    <property type="project" value="InterPro"/>
</dbReference>
<evidence type="ECO:0000256" key="6">
    <source>
        <dbReference type="ARBA" id="ARBA00022840"/>
    </source>
</evidence>
<dbReference type="GO" id="GO:0005886">
    <property type="term" value="C:plasma membrane"/>
    <property type="evidence" value="ECO:0007669"/>
    <property type="project" value="UniProtKB-SubCell"/>
</dbReference>
<dbReference type="PROSITE" id="PS50893">
    <property type="entry name" value="ABC_TRANSPORTER_2"/>
    <property type="match status" value="1"/>
</dbReference>
<feature type="transmembrane region" description="Helical" evidence="9">
    <location>
        <begin position="431"/>
        <end position="455"/>
    </location>
</feature>
<evidence type="ECO:0000259" key="10">
    <source>
        <dbReference type="PROSITE" id="PS50893"/>
    </source>
</evidence>
<feature type="transmembrane region" description="Helical" evidence="9">
    <location>
        <begin position="401"/>
        <end position="419"/>
    </location>
</feature>
<keyword evidence="7 9" id="KW-1133">Transmembrane helix</keyword>
<comment type="subcellular location">
    <subcellularLocation>
        <location evidence="1">Cell membrane</location>
        <topology evidence="1">Multi-pass membrane protein</topology>
    </subcellularLocation>
</comment>
<evidence type="ECO:0000259" key="11">
    <source>
        <dbReference type="PROSITE" id="PS50929"/>
    </source>
</evidence>
<dbReference type="PROSITE" id="PS50929">
    <property type="entry name" value="ABC_TM1F"/>
    <property type="match status" value="1"/>
</dbReference>
<dbReference type="InterPro" id="IPR011527">
    <property type="entry name" value="ABC1_TM_dom"/>
</dbReference>
<evidence type="ECO:0000313" key="12">
    <source>
        <dbReference type="EMBL" id="SDI61123.1"/>
    </source>
</evidence>
<dbReference type="InterPro" id="IPR003439">
    <property type="entry name" value="ABC_transporter-like_ATP-bd"/>
</dbReference>
<feature type="domain" description="ABC transporter" evidence="10">
    <location>
        <begin position="492"/>
        <end position="726"/>
    </location>
</feature>
<dbReference type="FunFam" id="3.40.50.300:FF:000854">
    <property type="entry name" value="Multidrug ABC transporter ATP-binding protein"/>
    <property type="match status" value="1"/>
</dbReference>
<evidence type="ECO:0000256" key="4">
    <source>
        <dbReference type="ARBA" id="ARBA00022692"/>
    </source>
</evidence>
<dbReference type="EMBL" id="FNDZ01000003">
    <property type="protein sequence ID" value="SDI61123.1"/>
    <property type="molecule type" value="Genomic_DNA"/>
</dbReference>
<gene>
    <name evidence="12" type="ORF">SAMN05421804_103233</name>
</gene>
<keyword evidence="8 9" id="KW-0472">Membrane</keyword>
<keyword evidence="6 12" id="KW-0067">ATP-binding</keyword>
<dbReference type="SUPFAM" id="SSF90123">
    <property type="entry name" value="ABC transporter transmembrane region"/>
    <property type="match status" value="1"/>
</dbReference>
<dbReference type="CDD" id="cd18548">
    <property type="entry name" value="ABC_6TM_Tm287_like"/>
    <property type="match status" value="1"/>
</dbReference>
<dbReference type="InterPro" id="IPR039421">
    <property type="entry name" value="Type_1_exporter"/>
</dbReference>
<dbReference type="SUPFAM" id="SSF52540">
    <property type="entry name" value="P-loop containing nucleoside triphosphate hydrolases"/>
    <property type="match status" value="1"/>
</dbReference>
<evidence type="ECO:0000256" key="9">
    <source>
        <dbReference type="SAM" id="Phobius"/>
    </source>
</evidence>
<dbReference type="RefSeq" id="WP_031575030.1">
    <property type="nucleotide sequence ID" value="NZ_FNDZ01000003.1"/>
</dbReference>
<proteinExistence type="predicted"/>
<accession>A0A1G8LZS5</accession>
<evidence type="ECO:0000256" key="3">
    <source>
        <dbReference type="ARBA" id="ARBA00022475"/>
    </source>
</evidence>
<dbReference type="SMART" id="SM00382">
    <property type="entry name" value="AAA"/>
    <property type="match status" value="1"/>
</dbReference>
<feature type="domain" description="ABC transmembrane type-1" evidence="11">
    <location>
        <begin position="203"/>
        <end position="457"/>
    </location>
</feature>